<dbReference type="InterPro" id="IPR012545">
    <property type="entry name" value="DUF1697"/>
</dbReference>
<proteinExistence type="predicted"/>
<protein>
    <submittedName>
        <fullName evidence="1">DUF1697 domain-containing protein</fullName>
    </submittedName>
</protein>
<keyword evidence="2" id="KW-1185">Reference proteome</keyword>
<dbReference type="RefSeq" id="WP_386409679.1">
    <property type="nucleotide sequence ID" value="NZ_JBHTJH010000017.1"/>
</dbReference>
<evidence type="ECO:0000313" key="2">
    <source>
        <dbReference type="Proteomes" id="UP001596978"/>
    </source>
</evidence>
<dbReference type="PANTHER" id="PTHR36439:SF1">
    <property type="entry name" value="DUF1697 DOMAIN-CONTAINING PROTEIN"/>
    <property type="match status" value="1"/>
</dbReference>
<dbReference type="PANTHER" id="PTHR36439">
    <property type="entry name" value="BLL4334 PROTEIN"/>
    <property type="match status" value="1"/>
</dbReference>
<dbReference type="SUPFAM" id="SSF160379">
    <property type="entry name" value="SP0830-like"/>
    <property type="match status" value="1"/>
</dbReference>
<evidence type="ECO:0000313" key="1">
    <source>
        <dbReference type="EMBL" id="MFD0863542.1"/>
    </source>
</evidence>
<accession>A0ABW3D2K8</accession>
<dbReference type="Proteomes" id="UP001596978">
    <property type="component" value="Unassembled WGS sequence"/>
</dbReference>
<comment type="caution">
    <text evidence="1">The sequence shown here is derived from an EMBL/GenBank/DDBJ whole genome shotgun (WGS) entry which is preliminary data.</text>
</comment>
<dbReference type="EMBL" id="JBHTJH010000017">
    <property type="protein sequence ID" value="MFD0863542.1"/>
    <property type="molecule type" value="Genomic_DNA"/>
</dbReference>
<dbReference type="PIRSF" id="PIRSF008502">
    <property type="entry name" value="UCP008502"/>
    <property type="match status" value="1"/>
</dbReference>
<reference evidence="2" key="1">
    <citation type="journal article" date="2019" name="Int. J. Syst. Evol. Microbiol.">
        <title>The Global Catalogue of Microorganisms (GCM) 10K type strain sequencing project: providing services to taxonomists for standard genome sequencing and annotation.</title>
        <authorList>
            <consortium name="The Broad Institute Genomics Platform"/>
            <consortium name="The Broad Institute Genome Sequencing Center for Infectious Disease"/>
            <person name="Wu L."/>
            <person name="Ma J."/>
        </authorList>
    </citation>
    <scope>NUCLEOTIDE SEQUENCE [LARGE SCALE GENOMIC DNA]</scope>
    <source>
        <strain evidence="2">CCUG 62952</strain>
    </source>
</reference>
<dbReference type="Gene3D" id="3.30.70.1280">
    <property type="entry name" value="SP0830-like domains"/>
    <property type="match status" value="1"/>
</dbReference>
<name>A0ABW3D2K8_9FLAO</name>
<dbReference type="Pfam" id="PF08002">
    <property type="entry name" value="DUF1697"/>
    <property type="match status" value="1"/>
</dbReference>
<sequence length="177" mass="20174">MKTFIALLRGINVGGHKKIKMADLRALLTGDGLECVQTYIQSGNIIFQAKSETNDLADRIMSLIKNSFGFEVPVMIYTTEQLENIIKNCPFEGEKRANSYFTLLQNSPTRAKRSELMGVSFPDEEFHLVDSCIYSFCAHGYRNAKLNNNYFEKKLEMAATTRNLKTMRKLLEMSQIP</sequence>
<organism evidence="1 2">
    <name type="scientific">Sungkyunkwania multivorans</name>
    <dbReference type="NCBI Taxonomy" id="1173618"/>
    <lineage>
        <taxon>Bacteria</taxon>
        <taxon>Pseudomonadati</taxon>
        <taxon>Bacteroidota</taxon>
        <taxon>Flavobacteriia</taxon>
        <taxon>Flavobacteriales</taxon>
        <taxon>Flavobacteriaceae</taxon>
        <taxon>Sungkyunkwania</taxon>
    </lineage>
</organism>
<gene>
    <name evidence="1" type="ORF">ACFQ1M_15100</name>
</gene>